<protein>
    <submittedName>
        <fullName evidence="2">Uncharacterized protein</fullName>
    </submittedName>
</protein>
<evidence type="ECO:0000313" key="2">
    <source>
        <dbReference type="EMBL" id="AMW34900.1"/>
    </source>
</evidence>
<keyword evidence="3" id="KW-1185">Reference proteome</keyword>
<accession>A0A143DEF8</accession>
<keyword evidence="1" id="KW-1133">Transmembrane helix</keyword>
<organism evidence="2 3">
    <name type="scientific">Haematospirillum jordaniae</name>
    <dbReference type="NCBI Taxonomy" id="1549855"/>
    <lineage>
        <taxon>Bacteria</taxon>
        <taxon>Pseudomonadati</taxon>
        <taxon>Pseudomonadota</taxon>
        <taxon>Alphaproteobacteria</taxon>
        <taxon>Rhodospirillales</taxon>
        <taxon>Novispirillaceae</taxon>
        <taxon>Haematospirillum</taxon>
    </lineage>
</organism>
<keyword evidence="1" id="KW-0472">Membrane</keyword>
<dbReference type="KEGG" id="hjo:AY555_06570"/>
<proteinExistence type="predicted"/>
<feature type="transmembrane region" description="Helical" evidence="1">
    <location>
        <begin position="78"/>
        <end position="98"/>
    </location>
</feature>
<name>A0A143DEF8_9PROT</name>
<keyword evidence="1" id="KW-0812">Transmembrane</keyword>
<dbReference type="EMBL" id="CP014525">
    <property type="protein sequence ID" value="AMW34900.1"/>
    <property type="molecule type" value="Genomic_DNA"/>
</dbReference>
<evidence type="ECO:0000313" key="3">
    <source>
        <dbReference type="Proteomes" id="UP000076066"/>
    </source>
</evidence>
<reference evidence="2 3" key="1">
    <citation type="submission" date="2016-02" db="EMBL/GenBank/DDBJ databases">
        <title>Complete Genome of H5569, the type strain of the newly described species Haematospirillium jordaniae.</title>
        <authorList>
            <person name="Nicholson A.C."/>
            <person name="Humrighouse B.W."/>
            <person name="Loparov V."/>
            <person name="McQuiston J.R."/>
        </authorList>
    </citation>
    <scope>NUCLEOTIDE SEQUENCE [LARGE SCALE GENOMIC DNA]</scope>
    <source>
        <strain evidence="2 3">H5569</strain>
    </source>
</reference>
<dbReference type="STRING" id="1549855.AY555_06570"/>
<dbReference type="AlphaFoldDB" id="A0A143DEF8"/>
<evidence type="ECO:0000256" key="1">
    <source>
        <dbReference type="SAM" id="Phobius"/>
    </source>
</evidence>
<dbReference type="Proteomes" id="UP000076066">
    <property type="component" value="Chromosome"/>
</dbReference>
<dbReference type="GeneID" id="53316818"/>
<gene>
    <name evidence="2" type="ORF">AY555_06570</name>
</gene>
<sequence>MQVDQIVPRLAAVEARLDSTDRTLAEVALTQREISRTLTALTVQEVALDRLGQESVRMWEKISAAESSLTRIQAEARIAACIGSSCLTGAVGYIIWLMQHVRL</sequence>
<dbReference type="RefSeq" id="WP_066134987.1">
    <property type="nucleotide sequence ID" value="NZ_CP014525.1"/>
</dbReference>